<keyword evidence="5" id="KW-0547">Nucleotide-binding</keyword>
<feature type="compositionally biased region" description="Polar residues" evidence="9">
    <location>
        <begin position="415"/>
        <end position="424"/>
    </location>
</feature>
<sequence length="623" mass="68143">MHDSEYARSTLISYAARHGDLQASLRHLRQAEELNLTSCAAYTAAIHALAARAQPMEALSLFKRARNRLASIDAELYRAAIRAAGRAGRLQTALSLLHSAREGGIDAGEHGFEGVLYACAYAPAPTHRSEQLLTRAFVVLQAAIWQRQASARVLYAAATSDFDSLAAAVGLAKLRGPHTLVVTPAGESPALRRFLSLHRPLFKILGPKAVDPTRLRWLGIVDTVRSDRLGLAAHWPAYAQQVDVYDHHIGRVCDIEHPNLNLIVERVGAVATIIVERLRQHAIPLTPPEATLLALAIHSDTGSLTFEHTTSRDAAALAWLMSHGAIQRSISEFSHTLLSDEQQTVLSTALSNIKRHHVNGVEVASLLVRGSSFLKGMSTVANDVLEIANLDVLILMYLNSRTRTRKTKRSSPPSDQNNSQHTVKQVSIIGRARARVDGIDFSELFQSVGGGGHARAASASLKCTEEEAVQLLHRLINDACAQIPNPKPVRELMSRELVTVLPTSTISDARRLIVLHAHQILPVVNARGALLGLISMHDVESAERKRGVHAYQMPVAAWMHHNVISVGPDTPFYEAAKIVAEETMGVLPIVENGKLIGVLSRMDVLVARRLLPEDMLHSHRRWT</sequence>
<dbReference type="GO" id="GO:0008033">
    <property type="term" value="P:tRNA processing"/>
    <property type="evidence" value="ECO:0007669"/>
    <property type="project" value="UniProtKB-KW"/>
</dbReference>
<feature type="region of interest" description="Disordered" evidence="9">
    <location>
        <begin position="404"/>
        <end position="424"/>
    </location>
</feature>
<dbReference type="Gene3D" id="3.10.310.30">
    <property type="match status" value="1"/>
</dbReference>
<evidence type="ECO:0000256" key="4">
    <source>
        <dbReference type="ARBA" id="ARBA00022723"/>
    </source>
</evidence>
<evidence type="ECO:0000256" key="5">
    <source>
        <dbReference type="ARBA" id="ARBA00022741"/>
    </source>
</evidence>
<dbReference type="SMART" id="SM00116">
    <property type="entry name" value="CBS"/>
    <property type="match status" value="2"/>
</dbReference>
<evidence type="ECO:0000256" key="1">
    <source>
        <dbReference type="ARBA" id="ARBA00001946"/>
    </source>
</evidence>
<dbReference type="SUPFAM" id="SSF64182">
    <property type="entry name" value="DHH phosphoesterases"/>
    <property type="match status" value="1"/>
</dbReference>
<keyword evidence="6" id="KW-0460">Magnesium</keyword>
<dbReference type="Gene3D" id="3.10.580.10">
    <property type="entry name" value="CBS-domain"/>
    <property type="match status" value="1"/>
</dbReference>
<evidence type="ECO:0000313" key="11">
    <source>
        <dbReference type="EMBL" id="PXF40385.1"/>
    </source>
</evidence>
<accession>A0A2V3IE73</accession>
<evidence type="ECO:0000259" key="10">
    <source>
        <dbReference type="PROSITE" id="PS51371"/>
    </source>
</evidence>
<dbReference type="OrthoDB" id="418595at2759"/>
<dbReference type="Gene3D" id="1.25.40.10">
    <property type="entry name" value="Tetratricopeptide repeat domain"/>
    <property type="match status" value="1"/>
</dbReference>
<evidence type="ECO:0000256" key="3">
    <source>
        <dbReference type="ARBA" id="ARBA00022695"/>
    </source>
</evidence>
<evidence type="ECO:0000256" key="8">
    <source>
        <dbReference type="PROSITE-ProRule" id="PRU00703"/>
    </source>
</evidence>
<name>A0A2V3IE73_9FLOR</name>
<dbReference type="PANTHER" id="PTHR47788:SF1">
    <property type="entry name" value="A-ADDING TRNA NUCLEOTIDYLTRANSFERASE"/>
    <property type="match status" value="1"/>
</dbReference>
<protein>
    <submittedName>
        <fullName evidence="11">Inosine-5'-monophosphate dehydrogenase</fullName>
    </submittedName>
</protein>
<dbReference type="GO" id="GO:0003723">
    <property type="term" value="F:RNA binding"/>
    <property type="evidence" value="ECO:0007669"/>
    <property type="project" value="UniProtKB-KW"/>
</dbReference>
<feature type="domain" description="CBS" evidence="10">
    <location>
        <begin position="493"/>
        <end position="551"/>
    </location>
</feature>
<dbReference type="InterPro" id="IPR038763">
    <property type="entry name" value="DHH_sf"/>
</dbReference>
<keyword evidence="3" id="KW-0548">Nucleotidyltransferase</keyword>
<dbReference type="InterPro" id="IPR000644">
    <property type="entry name" value="CBS_dom"/>
</dbReference>
<keyword evidence="8" id="KW-0129">CBS domain</keyword>
<dbReference type="Proteomes" id="UP000247409">
    <property type="component" value="Unassembled WGS sequence"/>
</dbReference>
<keyword evidence="2" id="KW-0819">tRNA processing</keyword>
<keyword evidence="4" id="KW-0479">Metal-binding</keyword>
<dbReference type="AlphaFoldDB" id="A0A2V3IE73"/>
<dbReference type="Gene3D" id="3.90.1640.10">
    <property type="entry name" value="inorganic pyrophosphatase (n-terminal core)"/>
    <property type="match status" value="1"/>
</dbReference>
<evidence type="ECO:0000313" key="12">
    <source>
        <dbReference type="Proteomes" id="UP000247409"/>
    </source>
</evidence>
<evidence type="ECO:0000256" key="7">
    <source>
        <dbReference type="ARBA" id="ARBA00022884"/>
    </source>
</evidence>
<dbReference type="GO" id="GO:0000166">
    <property type="term" value="F:nucleotide binding"/>
    <property type="evidence" value="ECO:0007669"/>
    <property type="project" value="UniProtKB-KW"/>
</dbReference>
<dbReference type="EMBL" id="NBIV01000302">
    <property type="protein sequence ID" value="PXF40385.1"/>
    <property type="molecule type" value="Genomic_DNA"/>
</dbReference>
<gene>
    <name evidence="11" type="ORF">BWQ96_09903</name>
</gene>
<dbReference type="InterPro" id="IPR046342">
    <property type="entry name" value="CBS_dom_sf"/>
</dbReference>
<dbReference type="InterPro" id="IPR052390">
    <property type="entry name" value="tRNA_nt/polyA_polymerase"/>
</dbReference>
<evidence type="ECO:0000256" key="2">
    <source>
        <dbReference type="ARBA" id="ARBA00022694"/>
    </source>
</evidence>
<proteinExistence type="predicted"/>
<dbReference type="SUPFAM" id="SSF54631">
    <property type="entry name" value="CBS-domain pair"/>
    <property type="match status" value="1"/>
</dbReference>
<feature type="domain" description="CBS" evidence="10">
    <location>
        <begin position="559"/>
        <end position="615"/>
    </location>
</feature>
<keyword evidence="12" id="KW-1185">Reference proteome</keyword>
<dbReference type="PROSITE" id="PS51371">
    <property type="entry name" value="CBS"/>
    <property type="match status" value="2"/>
</dbReference>
<dbReference type="GO" id="GO:0016779">
    <property type="term" value="F:nucleotidyltransferase activity"/>
    <property type="evidence" value="ECO:0007669"/>
    <property type="project" value="UniProtKB-KW"/>
</dbReference>
<reference evidence="11 12" key="1">
    <citation type="journal article" date="2018" name="Mol. Biol. Evol.">
        <title>Analysis of the draft genome of the red seaweed Gracilariopsis chorda provides insights into genome size evolution in Rhodophyta.</title>
        <authorList>
            <person name="Lee J."/>
            <person name="Yang E.C."/>
            <person name="Graf L."/>
            <person name="Yang J.H."/>
            <person name="Qiu H."/>
            <person name="Zel Zion U."/>
            <person name="Chan C.X."/>
            <person name="Stephens T.G."/>
            <person name="Weber A.P.M."/>
            <person name="Boo G.H."/>
            <person name="Boo S.M."/>
            <person name="Kim K.M."/>
            <person name="Shin Y."/>
            <person name="Jung M."/>
            <person name="Lee S.J."/>
            <person name="Yim H.S."/>
            <person name="Lee J.H."/>
            <person name="Bhattacharya D."/>
            <person name="Yoon H.S."/>
        </authorList>
    </citation>
    <scope>NUCLEOTIDE SEQUENCE [LARGE SCALE GENOMIC DNA]</scope>
    <source>
        <strain evidence="11 12">SKKU-2015</strain>
        <tissue evidence="11">Whole body</tissue>
    </source>
</reference>
<dbReference type="InterPro" id="IPR011990">
    <property type="entry name" value="TPR-like_helical_dom_sf"/>
</dbReference>
<dbReference type="Pfam" id="PF00571">
    <property type="entry name" value="CBS"/>
    <property type="match status" value="2"/>
</dbReference>
<dbReference type="PANTHER" id="PTHR47788">
    <property type="entry name" value="POLYA POLYMERASE"/>
    <property type="match status" value="1"/>
</dbReference>
<organism evidence="11 12">
    <name type="scientific">Gracilariopsis chorda</name>
    <dbReference type="NCBI Taxonomy" id="448386"/>
    <lineage>
        <taxon>Eukaryota</taxon>
        <taxon>Rhodophyta</taxon>
        <taxon>Florideophyceae</taxon>
        <taxon>Rhodymeniophycidae</taxon>
        <taxon>Gracilariales</taxon>
        <taxon>Gracilariaceae</taxon>
        <taxon>Gracilariopsis</taxon>
    </lineage>
</organism>
<keyword evidence="7" id="KW-0694">RNA-binding</keyword>
<evidence type="ECO:0000256" key="9">
    <source>
        <dbReference type="SAM" id="MobiDB-lite"/>
    </source>
</evidence>
<comment type="caution">
    <text evidence="11">The sequence shown here is derived from an EMBL/GenBank/DDBJ whole genome shotgun (WGS) entry which is preliminary data.</text>
</comment>
<dbReference type="GO" id="GO:0046872">
    <property type="term" value="F:metal ion binding"/>
    <property type="evidence" value="ECO:0007669"/>
    <property type="project" value="UniProtKB-KW"/>
</dbReference>
<evidence type="ECO:0000256" key="6">
    <source>
        <dbReference type="ARBA" id="ARBA00022842"/>
    </source>
</evidence>
<keyword evidence="3" id="KW-0808">Transferase</keyword>
<comment type="cofactor">
    <cofactor evidence="1">
        <name>Mg(2+)</name>
        <dbReference type="ChEBI" id="CHEBI:18420"/>
    </cofactor>
</comment>